<evidence type="ECO:0000313" key="2">
    <source>
        <dbReference type="EMBL" id="USR92429.1"/>
    </source>
</evidence>
<keyword evidence="3" id="KW-1185">Reference proteome</keyword>
<dbReference type="RefSeq" id="WP_252664586.1">
    <property type="nucleotide sequence ID" value="NZ_CP098611.1"/>
</dbReference>
<feature type="region of interest" description="Disordered" evidence="1">
    <location>
        <begin position="26"/>
        <end position="50"/>
    </location>
</feature>
<name>A0ABY5AT73_9CYAN</name>
<proteinExistence type="predicted"/>
<reference evidence="2" key="1">
    <citation type="submission" date="2022-06" db="EMBL/GenBank/DDBJ databases">
        <title>Genome sequence of Phormidium yuhuli AB48 isolated from an industrial photobioreactor environment.</title>
        <authorList>
            <person name="Qiu Y."/>
            <person name="Noonan A.J.C."/>
            <person name="Dofher K."/>
            <person name="Koch M."/>
            <person name="Kieft B."/>
            <person name="Lin X."/>
            <person name="Ziels R.M."/>
            <person name="Hallam S.J."/>
        </authorList>
    </citation>
    <scope>NUCLEOTIDE SEQUENCE</scope>
    <source>
        <strain evidence="2">AB48</strain>
    </source>
</reference>
<sequence length="226" mass="24783">MKHPLQTLLTCSLALTLLACREQTSTPTPAQVGDVPNQSDTNDPPPGIAQEDFEKRLAGVCRITKISEGEIPLSEKAVFAISQAPPHGHDLSDAGIILVRDTPDTNYDIIGKLPNPDEEITDVTASHLNDSALILCSHETINPSDEETCWYLNEEGWYGSLSSYGTQANFYLMEARTLDLIAQTQLQRPGPGCPDTWTLPGNSRQQVRDAGPIDMNQIRNWLNSLS</sequence>
<evidence type="ECO:0008006" key="4">
    <source>
        <dbReference type="Google" id="ProtNLM"/>
    </source>
</evidence>
<accession>A0ABY5AT73</accession>
<gene>
    <name evidence="2" type="ORF">NEA10_06845</name>
</gene>
<protein>
    <recommendedName>
        <fullName evidence="4">Lipoprotein</fullName>
    </recommendedName>
</protein>
<dbReference type="Proteomes" id="UP001056708">
    <property type="component" value="Chromosome"/>
</dbReference>
<evidence type="ECO:0000313" key="3">
    <source>
        <dbReference type="Proteomes" id="UP001056708"/>
    </source>
</evidence>
<organism evidence="2 3">
    <name type="scientific">Phormidium yuhuli AB48</name>
    <dbReference type="NCBI Taxonomy" id="2940671"/>
    <lineage>
        <taxon>Bacteria</taxon>
        <taxon>Bacillati</taxon>
        <taxon>Cyanobacteriota</taxon>
        <taxon>Cyanophyceae</taxon>
        <taxon>Oscillatoriophycideae</taxon>
        <taxon>Oscillatoriales</taxon>
        <taxon>Oscillatoriaceae</taxon>
        <taxon>Phormidium</taxon>
        <taxon>Phormidium yuhuli</taxon>
    </lineage>
</organism>
<dbReference type="EMBL" id="CP098611">
    <property type="protein sequence ID" value="USR92429.1"/>
    <property type="molecule type" value="Genomic_DNA"/>
</dbReference>
<evidence type="ECO:0000256" key="1">
    <source>
        <dbReference type="SAM" id="MobiDB-lite"/>
    </source>
</evidence>
<dbReference type="PROSITE" id="PS51257">
    <property type="entry name" value="PROKAR_LIPOPROTEIN"/>
    <property type="match status" value="1"/>
</dbReference>